<dbReference type="InterPro" id="IPR010761">
    <property type="entry name" value="Clc_prot-like"/>
</dbReference>
<name>A0A368GY87_ANCCA</name>
<dbReference type="Pfam" id="PF07062">
    <property type="entry name" value="Clc-like"/>
    <property type="match status" value="1"/>
</dbReference>
<evidence type="ECO:0000256" key="1">
    <source>
        <dbReference type="SAM" id="Phobius"/>
    </source>
</evidence>
<organism evidence="2 3">
    <name type="scientific">Ancylostoma caninum</name>
    <name type="common">Dog hookworm</name>
    <dbReference type="NCBI Taxonomy" id="29170"/>
    <lineage>
        <taxon>Eukaryota</taxon>
        <taxon>Metazoa</taxon>
        <taxon>Ecdysozoa</taxon>
        <taxon>Nematoda</taxon>
        <taxon>Chromadorea</taxon>
        <taxon>Rhabditida</taxon>
        <taxon>Rhabditina</taxon>
        <taxon>Rhabditomorpha</taxon>
        <taxon>Strongyloidea</taxon>
        <taxon>Ancylostomatidae</taxon>
        <taxon>Ancylostomatinae</taxon>
        <taxon>Ancylostoma</taxon>
    </lineage>
</organism>
<feature type="transmembrane region" description="Helical" evidence="1">
    <location>
        <begin position="12"/>
        <end position="34"/>
    </location>
</feature>
<dbReference type="Proteomes" id="UP000252519">
    <property type="component" value="Unassembled WGS sequence"/>
</dbReference>
<protein>
    <submittedName>
        <fullName evidence="2">Clc-like protein</fullName>
    </submittedName>
</protein>
<accession>A0A368GY87</accession>
<comment type="caution">
    <text evidence="2">The sequence shown here is derived from an EMBL/GenBank/DDBJ whole genome shotgun (WGS) entry which is preliminary data.</text>
</comment>
<feature type="transmembrane region" description="Helical" evidence="1">
    <location>
        <begin position="109"/>
        <end position="134"/>
    </location>
</feature>
<keyword evidence="1" id="KW-0472">Membrane</keyword>
<dbReference type="OrthoDB" id="5842470at2759"/>
<keyword evidence="1" id="KW-1133">Transmembrane helix</keyword>
<reference evidence="2 3" key="1">
    <citation type="submission" date="2014-10" db="EMBL/GenBank/DDBJ databases">
        <title>Draft genome of the hookworm Ancylostoma caninum.</title>
        <authorList>
            <person name="Mitreva M."/>
        </authorList>
    </citation>
    <scope>NUCLEOTIDE SEQUENCE [LARGE SCALE GENOMIC DNA]</scope>
    <source>
        <strain evidence="2 3">Baltimore</strain>
    </source>
</reference>
<keyword evidence="3" id="KW-1185">Reference proteome</keyword>
<proteinExistence type="predicted"/>
<sequence>MCSCCYGSLSLVFTAITLLTTFLSAVAEGIFFFYSHRADNRFIKGIVGTYEQRVGLAFFLQMGAAFFHFLSFLVAMIATYFSFSGVKDAQDHYSLQRSSRTNQRVGLAFFLQMGAAFFHFLSFLVAMIATYFSFSGVKDAQDHYSLQRSSRTNVTNIGRSMEFDAPLMYQSQTPQPNIRPPYSKHEEYERHVAESMPELGMTRLGTPNKFSS</sequence>
<keyword evidence="1" id="KW-0812">Transmembrane</keyword>
<evidence type="ECO:0000313" key="2">
    <source>
        <dbReference type="EMBL" id="RCN47965.1"/>
    </source>
</evidence>
<dbReference type="EMBL" id="JOJR01000054">
    <property type="protein sequence ID" value="RCN47965.1"/>
    <property type="molecule type" value="Genomic_DNA"/>
</dbReference>
<dbReference type="GO" id="GO:0016020">
    <property type="term" value="C:membrane"/>
    <property type="evidence" value="ECO:0007669"/>
    <property type="project" value="InterPro"/>
</dbReference>
<feature type="transmembrane region" description="Helical" evidence="1">
    <location>
        <begin position="55"/>
        <end position="83"/>
    </location>
</feature>
<evidence type="ECO:0000313" key="3">
    <source>
        <dbReference type="Proteomes" id="UP000252519"/>
    </source>
</evidence>
<gene>
    <name evidence="2" type="ORF">ANCCAN_06017</name>
</gene>
<dbReference type="AlphaFoldDB" id="A0A368GY87"/>